<sequence length="155" mass="17788">MELKWVPGSPDLVDEGSNIHYFALHTCWIACPRVQGPYVANVLAELRLFPFCHLDSGPYMFPDTIYWLEQVSQDPLFVRQAAESDEDRLILAKYEEKGGIVYPEPAFDDIRSFQCAECWTLHYRMTKPLNMRPQKCIFMGSGGRTSFVILSSSRS</sequence>
<dbReference type="AlphaFoldDB" id="A0A9P5XEW9"/>
<evidence type="ECO:0000313" key="1">
    <source>
        <dbReference type="EMBL" id="KAF9448917.1"/>
    </source>
</evidence>
<accession>A0A9P5XEW9</accession>
<protein>
    <submittedName>
        <fullName evidence="1">Uncharacterized protein</fullName>
    </submittedName>
</protein>
<keyword evidence="2" id="KW-1185">Reference proteome</keyword>
<evidence type="ECO:0000313" key="2">
    <source>
        <dbReference type="Proteomes" id="UP000807342"/>
    </source>
</evidence>
<reference evidence="1" key="1">
    <citation type="submission" date="2020-11" db="EMBL/GenBank/DDBJ databases">
        <authorList>
            <consortium name="DOE Joint Genome Institute"/>
            <person name="Ahrendt S."/>
            <person name="Riley R."/>
            <person name="Andreopoulos W."/>
            <person name="Labutti K."/>
            <person name="Pangilinan J."/>
            <person name="Ruiz-Duenas F.J."/>
            <person name="Barrasa J.M."/>
            <person name="Sanchez-Garcia M."/>
            <person name="Camarero S."/>
            <person name="Miyauchi S."/>
            <person name="Serrano A."/>
            <person name="Linde D."/>
            <person name="Babiker R."/>
            <person name="Drula E."/>
            <person name="Ayuso-Fernandez I."/>
            <person name="Pacheco R."/>
            <person name="Padilla G."/>
            <person name="Ferreira P."/>
            <person name="Barriuso J."/>
            <person name="Kellner H."/>
            <person name="Castanera R."/>
            <person name="Alfaro M."/>
            <person name="Ramirez L."/>
            <person name="Pisabarro A.G."/>
            <person name="Kuo A."/>
            <person name="Tritt A."/>
            <person name="Lipzen A."/>
            <person name="He G."/>
            <person name="Yan M."/>
            <person name="Ng V."/>
            <person name="Cullen D."/>
            <person name="Martin F."/>
            <person name="Rosso M.-N."/>
            <person name="Henrissat B."/>
            <person name="Hibbett D."/>
            <person name="Martinez A.T."/>
            <person name="Grigoriev I.V."/>
        </authorList>
    </citation>
    <scope>NUCLEOTIDE SEQUENCE</scope>
    <source>
        <strain evidence="1">MF-IS2</strain>
    </source>
</reference>
<dbReference type="Proteomes" id="UP000807342">
    <property type="component" value="Unassembled WGS sequence"/>
</dbReference>
<proteinExistence type="predicted"/>
<comment type="caution">
    <text evidence="1">The sequence shown here is derived from an EMBL/GenBank/DDBJ whole genome shotgun (WGS) entry which is preliminary data.</text>
</comment>
<organism evidence="1 2">
    <name type="scientific">Macrolepiota fuliginosa MF-IS2</name>
    <dbReference type="NCBI Taxonomy" id="1400762"/>
    <lineage>
        <taxon>Eukaryota</taxon>
        <taxon>Fungi</taxon>
        <taxon>Dikarya</taxon>
        <taxon>Basidiomycota</taxon>
        <taxon>Agaricomycotina</taxon>
        <taxon>Agaricomycetes</taxon>
        <taxon>Agaricomycetidae</taxon>
        <taxon>Agaricales</taxon>
        <taxon>Agaricineae</taxon>
        <taxon>Agaricaceae</taxon>
        <taxon>Macrolepiota</taxon>
    </lineage>
</organism>
<name>A0A9P5XEW9_9AGAR</name>
<gene>
    <name evidence="1" type="ORF">P691DRAFT_813350</name>
</gene>
<dbReference type="EMBL" id="MU151145">
    <property type="protein sequence ID" value="KAF9448917.1"/>
    <property type="molecule type" value="Genomic_DNA"/>
</dbReference>